<evidence type="ECO:0000256" key="1">
    <source>
        <dbReference type="SAM" id="MobiDB-lite"/>
    </source>
</evidence>
<evidence type="ECO:0000313" key="2">
    <source>
        <dbReference type="EMBL" id="KAF6844072.1"/>
    </source>
</evidence>
<name>A0A8H6NX03_9PEZI</name>
<dbReference type="AlphaFoldDB" id="A0A8H6NX03"/>
<feature type="compositionally biased region" description="Polar residues" evidence="1">
    <location>
        <begin position="19"/>
        <end position="38"/>
    </location>
</feature>
<proteinExistence type="predicted"/>
<comment type="caution">
    <text evidence="2">The sequence shown here is derived from an EMBL/GenBank/DDBJ whole genome shotgun (WGS) entry which is preliminary data.</text>
</comment>
<gene>
    <name evidence="2" type="ORF">CMUS01_01485</name>
</gene>
<dbReference type="EMBL" id="WIGM01000025">
    <property type="protein sequence ID" value="KAF6844072.1"/>
    <property type="molecule type" value="Genomic_DNA"/>
</dbReference>
<protein>
    <submittedName>
        <fullName evidence="2">Uncharacterized protein</fullName>
    </submittedName>
</protein>
<evidence type="ECO:0000313" key="3">
    <source>
        <dbReference type="Proteomes" id="UP000639643"/>
    </source>
</evidence>
<keyword evidence="3" id="KW-1185">Reference proteome</keyword>
<accession>A0A8H6NX03</accession>
<reference evidence="2" key="1">
    <citation type="journal article" date="2020" name="Phytopathology">
        <title>Genome Sequence Resources of Colletotrichum truncatum, C. plurivorum, C. musicola, and C. sojae: Four Species Pathogenic to Soybean (Glycine max).</title>
        <authorList>
            <person name="Rogerio F."/>
            <person name="Boufleur T.R."/>
            <person name="Ciampi-Guillardi M."/>
            <person name="Sukno S.A."/>
            <person name="Thon M.R."/>
            <person name="Massola Junior N.S."/>
            <person name="Baroncelli R."/>
        </authorList>
    </citation>
    <scope>NUCLEOTIDE SEQUENCE</scope>
    <source>
        <strain evidence="2">LFN0074</strain>
    </source>
</reference>
<feature type="region of interest" description="Disordered" evidence="1">
    <location>
        <begin position="1"/>
        <end position="99"/>
    </location>
</feature>
<organism evidence="2 3">
    <name type="scientific">Colletotrichum musicola</name>
    <dbReference type="NCBI Taxonomy" id="2175873"/>
    <lineage>
        <taxon>Eukaryota</taxon>
        <taxon>Fungi</taxon>
        <taxon>Dikarya</taxon>
        <taxon>Ascomycota</taxon>
        <taxon>Pezizomycotina</taxon>
        <taxon>Sordariomycetes</taxon>
        <taxon>Hypocreomycetidae</taxon>
        <taxon>Glomerellales</taxon>
        <taxon>Glomerellaceae</taxon>
        <taxon>Colletotrichum</taxon>
        <taxon>Colletotrichum orchidearum species complex</taxon>
    </lineage>
</organism>
<sequence>MERVLVAAGEIQIPRDEPSGSQSTKTRGQSYPATTTNCPDAFWPGRLLELAPRTVEPPNGAEMDTPTSSSSRANPVAGPESDALKEASRPLPPGWTLGS</sequence>
<dbReference type="Proteomes" id="UP000639643">
    <property type="component" value="Unassembled WGS sequence"/>
</dbReference>